<feature type="region of interest" description="Disordered" evidence="24">
    <location>
        <begin position="246"/>
        <end position="287"/>
    </location>
</feature>
<evidence type="ECO:0000313" key="26">
    <source>
        <dbReference type="Proteomes" id="UP000799766"/>
    </source>
</evidence>
<evidence type="ECO:0000256" key="12">
    <source>
        <dbReference type="ARBA" id="ARBA00022801"/>
    </source>
</evidence>
<comment type="function">
    <text evidence="23">Acts as a catalytic component of the CCR4-NOT core complex, which in the nucleus seems to be a general transcription factor, and in the cytoplasm the major mRNA deadenylase involved in mRNA turnover. Ccr4 has 3'-5' RNase activity with a strong preference for polyadenylated substrates and also low exonuclease activity towards single-stranded DNA.</text>
</comment>
<feature type="compositionally biased region" description="Basic and acidic residues" evidence="24">
    <location>
        <begin position="269"/>
        <end position="284"/>
    </location>
</feature>
<evidence type="ECO:0000256" key="23">
    <source>
        <dbReference type="ARBA" id="ARBA00045495"/>
    </source>
</evidence>
<dbReference type="EMBL" id="MU001675">
    <property type="protein sequence ID" value="KAF2459685.1"/>
    <property type="molecule type" value="Genomic_DNA"/>
</dbReference>
<name>A0A6A6P6S4_9PEZI</name>
<feature type="compositionally biased region" description="Low complexity" evidence="24">
    <location>
        <begin position="66"/>
        <end position="83"/>
    </location>
</feature>
<evidence type="ECO:0000256" key="9">
    <source>
        <dbReference type="ARBA" id="ARBA00022722"/>
    </source>
</evidence>
<keyword evidence="11" id="KW-0677">Repeat</keyword>
<keyword evidence="18" id="KW-0539">Nucleus</keyword>
<evidence type="ECO:0000256" key="15">
    <source>
        <dbReference type="ARBA" id="ARBA00022884"/>
    </source>
</evidence>
<keyword evidence="12" id="KW-0378">Hydrolase</keyword>
<evidence type="ECO:0000256" key="14">
    <source>
        <dbReference type="ARBA" id="ARBA00022842"/>
    </source>
</evidence>
<feature type="compositionally biased region" description="Gly residues" evidence="24">
    <location>
        <begin position="163"/>
        <end position="173"/>
    </location>
</feature>
<evidence type="ECO:0000256" key="21">
    <source>
        <dbReference type="ARBA" id="ARBA00031469"/>
    </source>
</evidence>
<dbReference type="Gene3D" id="3.60.10.10">
    <property type="entry name" value="Endonuclease/exonuclease/phosphatase"/>
    <property type="match status" value="1"/>
</dbReference>
<evidence type="ECO:0000256" key="3">
    <source>
        <dbReference type="ARBA" id="ARBA00004123"/>
    </source>
</evidence>
<dbReference type="FunFam" id="3.60.10.10:FF:000037">
    <property type="entry name" value="Glucose-repressible alcohol dehydrogenase transcriptional effector"/>
    <property type="match status" value="1"/>
</dbReference>
<comment type="similarity">
    <text evidence="5">Belongs to the CCR4/nocturin family.</text>
</comment>
<evidence type="ECO:0000256" key="18">
    <source>
        <dbReference type="ARBA" id="ARBA00023242"/>
    </source>
</evidence>
<reference evidence="25" key="1">
    <citation type="journal article" date="2020" name="Stud. Mycol.">
        <title>101 Dothideomycetes genomes: a test case for predicting lifestyles and emergence of pathogens.</title>
        <authorList>
            <person name="Haridas S."/>
            <person name="Albert R."/>
            <person name="Binder M."/>
            <person name="Bloem J."/>
            <person name="Labutti K."/>
            <person name="Salamov A."/>
            <person name="Andreopoulos B."/>
            <person name="Baker S."/>
            <person name="Barry K."/>
            <person name="Bills G."/>
            <person name="Bluhm B."/>
            <person name="Cannon C."/>
            <person name="Castanera R."/>
            <person name="Culley D."/>
            <person name="Daum C."/>
            <person name="Ezra D."/>
            <person name="Gonzalez J."/>
            <person name="Henrissat B."/>
            <person name="Kuo A."/>
            <person name="Liang C."/>
            <person name="Lipzen A."/>
            <person name="Lutzoni F."/>
            <person name="Magnuson J."/>
            <person name="Mondo S."/>
            <person name="Nolan M."/>
            <person name="Ohm R."/>
            <person name="Pangilinan J."/>
            <person name="Park H.-J."/>
            <person name="Ramirez L."/>
            <person name="Alfaro M."/>
            <person name="Sun H."/>
            <person name="Tritt A."/>
            <person name="Yoshinaga Y."/>
            <person name="Zwiers L.-H."/>
            <person name="Turgeon B."/>
            <person name="Goodwin S."/>
            <person name="Spatafora J."/>
            <person name="Crous P."/>
            <person name="Grigoriev I."/>
        </authorList>
    </citation>
    <scope>NUCLEOTIDE SEQUENCE</scope>
    <source>
        <strain evidence="25">ATCC 16933</strain>
    </source>
</reference>
<sequence>MADGQYRFQHGASPFFYSHQQQTQGQQHQLHQQQHPPHGRAAAVASLQQRTGSPVSSRSSYKFTDTPSPTRSPGARSPAAAAAQGGPFAAMFNAANHQQGQHVMMNGAGSTGHRFMHMNLAKQFQQQQHQGQHGGQTHHPGAAAAAAAQQHQDHHTGHAAAAGHGGHLGGAGHGHQHNLSGGATGHAFGGAGHGYGAPANAHAHPHMPNGTPGSIHSVLSKPPNEHWAHQLHYAENARTTLTLTHAHARSHPSTSRSMAAGANNGMSKEAGEKEERNRAGRDVAADVDGTSADEQVWKSLDFGTQNIKVIAPPLFNYTFLTKLYFNNNKLTVIPPAIGRLRNLRELDFSLNQIHELPPEIGMLTNLRELLMFDNNLETLPYELGSLYQLEMLGIEGNPLNEDLKSIIIENGTSELIKFLRDNAQGPEPPSERDWIVTDETQHLDEDKFSVFSYNTLCDKYCTQSQYGYTPAAALEWEHRRQVILDEVRARGGEIICLQEVDQDSFNEFFRPALAHNDYKGVFWPKSRARTMTEREAKQVDGCATFYKDSKYILLDKQLIDIARTAINRPDMKGEQDIFNRVMPRDDIAIVTFFENRVTGSRMIVVNTHIFWDPLYKDVKVVQTAILMEQVNKLAEKYAKWPACTDKKPWRFTNGDAKNEDGTDTEGNGKEEVVMRPSMEYSSGSSIPLVLCIDSNSLPGSGVYDLISSGTLSHAHPDLGERKYGAFTREGMTHPFALKSAYGAVGELSFTNYTPAFTGVIDYIWYSTNSLQVTGLLGEVDPEYLKRVPGFPNWHFPSDHLALMAEFVVKGRAKKVEADFGDGGRDRDRGGRS</sequence>
<organism evidence="25 26">
    <name type="scientific">Lineolata rhizophorae</name>
    <dbReference type="NCBI Taxonomy" id="578093"/>
    <lineage>
        <taxon>Eukaryota</taxon>
        <taxon>Fungi</taxon>
        <taxon>Dikarya</taxon>
        <taxon>Ascomycota</taxon>
        <taxon>Pezizomycotina</taxon>
        <taxon>Dothideomycetes</taxon>
        <taxon>Dothideomycetes incertae sedis</taxon>
        <taxon>Lineolatales</taxon>
        <taxon>Lineolataceae</taxon>
        <taxon>Lineolata</taxon>
    </lineage>
</organism>
<dbReference type="SMART" id="SM00369">
    <property type="entry name" value="LRR_TYP"/>
    <property type="match status" value="3"/>
</dbReference>
<evidence type="ECO:0000256" key="2">
    <source>
        <dbReference type="ARBA" id="ARBA00001946"/>
    </source>
</evidence>
<evidence type="ECO:0000256" key="1">
    <source>
        <dbReference type="ARBA" id="ARBA00001663"/>
    </source>
</evidence>
<proteinExistence type="inferred from homology"/>
<feature type="compositionally biased region" description="Low complexity" evidence="24">
    <location>
        <begin position="123"/>
        <end position="150"/>
    </location>
</feature>
<dbReference type="InterPro" id="IPR032675">
    <property type="entry name" value="LRR_dom_sf"/>
</dbReference>
<dbReference type="GO" id="GO:0003723">
    <property type="term" value="F:RNA binding"/>
    <property type="evidence" value="ECO:0007669"/>
    <property type="project" value="UniProtKB-KW"/>
</dbReference>
<dbReference type="FunFam" id="3.80.10.10:FF:000447">
    <property type="entry name" value="Glucose-repressible alcohol dehydrogenase transcriptional effector"/>
    <property type="match status" value="1"/>
</dbReference>
<evidence type="ECO:0000256" key="13">
    <source>
        <dbReference type="ARBA" id="ARBA00022839"/>
    </source>
</evidence>
<comment type="subcellular location">
    <subcellularLocation>
        <location evidence="4">Cytoplasm</location>
    </subcellularLocation>
    <subcellularLocation>
        <location evidence="3">Nucleus</location>
    </subcellularLocation>
</comment>
<evidence type="ECO:0000256" key="19">
    <source>
        <dbReference type="ARBA" id="ARBA00023475"/>
    </source>
</evidence>
<evidence type="ECO:0000256" key="10">
    <source>
        <dbReference type="ARBA" id="ARBA00022723"/>
    </source>
</evidence>
<feature type="compositionally biased region" description="Low complexity" evidence="24">
    <location>
        <begin position="196"/>
        <end position="210"/>
    </location>
</feature>
<keyword evidence="17" id="KW-0804">Transcription</keyword>
<feature type="compositionally biased region" description="Polar residues" evidence="24">
    <location>
        <begin position="46"/>
        <end position="65"/>
    </location>
</feature>
<feature type="region of interest" description="Disordered" evidence="24">
    <location>
        <begin position="123"/>
        <end position="221"/>
    </location>
</feature>
<dbReference type="GO" id="GO:0004519">
    <property type="term" value="F:endonuclease activity"/>
    <property type="evidence" value="ECO:0007669"/>
    <property type="project" value="UniProtKB-KW"/>
</dbReference>
<dbReference type="Proteomes" id="UP000799766">
    <property type="component" value="Unassembled WGS sequence"/>
</dbReference>
<evidence type="ECO:0000256" key="16">
    <source>
        <dbReference type="ARBA" id="ARBA00023015"/>
    </source>
</evidence>
<dbReference type="EC" id="3.1.13.4" evidence="6"/>
<feature type="compositionally biased region" description="Low complexity" evidence="24">
    <location>
        <begin position="19"/>
        <end position="35"/>
    </location>
</feature>
<evidence type="ECO:0000256" key="7">
    <source>
        <dbReference type="ARBA" id="ARBA00022490"/>
    </source>
</evidence>
<keyword evidence="26" id="KW-1185">Reference proteome</keyword>
<keyword evidence="9" id="KW-0540">Nuclease</keyword>
<evidence type="ECO:0000256" key="5">
    <source>
        <dbReference type="ARBA" id="ARBA00010774"/>
    </source>
</evidence>
<dbReference type="InterPro" id="IPR003591">
    <property type="entry name" value="Leu-rich_rpt_typical-subtyp"/>
</dbReference>
<dbReference type="SUPFAM" id="SSF56219">
    <property type="entry name" value="DNase I-like"/>
    <property type="match status" value="1"/>
</dbReference>
<dbReference type="PROSITE" id="PS51450">
    <property type="entry name" value="LRR"/>
    <property type="match status" value="1"/>
</dbReference>
<dbReference type="SUPFAM" id="SSF52058">
    <property type="entry name" value="L domain-like"/>
    <property type="match status" value="1"/>
</dbReference>
<keyword evidence="15" id="KW-0694">RNA-binding</keyword>
<evidence type="ECO:0000256" key="8">
    <source>
        <dbReference type="ARBA" id="ARBA00022614"/>
    </source>
</evidence>
<dbReference type="Pfam" id="PF12799">
    <property type="entry name" value="LRR_4"/>
    <property type="match status" value="1"/>
</dbReference>
<comment type="catalytic activity">
    <reaction evidence="1">
        <text>Exonucleolytic cleavage of poly(A) to 5'-AMP.</text>
        <dbReference type="EC" id="3.1.13.4"/>
    </reaction>
</comment>
<keyword evidence="10" id="KW-0479">Metal-binding</keyword>
<comment type="cofactor">
    <cofactor evidence="2">
        <name>Mg(2+)</name>
        <dbReference type="ChEBI" id="CHEBI:18420"/>
    </cofactor>
</comment>
<dbReference type="InterPro" id="IPR001611">
    <property type="entry name" value="Leu-rich_rpt"/>
</dbReference>
<dbReference type="InterPro" id="IPR050410">
    <property type="entry name" value="CCR4/nocturin_mRNA_transcr"/>
</dbReference>
<dbReference type="InterPro" id="IPR036691">
    <property type="entry name" value="Endo/exonu/phosph_ase_sf"/>
</dbReference>
<evidence type="ECO:0000256" key="4">
    <source>
        <dbReference type="ARBA" id="ARBA00004496"/>
    </source>
</evidence>
<dbReference type="GO" id="GO:0004535">
    <property type="term" value="F:poly(A)-specific ribonuclease activity"/>
    <property type="evidence" value="ECO:0007669"/>
    <property type="project" value="UniProtKB-EC"/>
</dbReference>
<protein>
    <recommendedName>
        <fullName evidence="19">CCR4-Not complex 3'-5'-exoribonuclease subunit Ccr4</fullName>
        <ecNumber evidence="6">3.1.13.4</ecNumber>
    </recommendedName>
    <alternativeName>
        <fullName evidence="20">Carbon catabolite repressor protein 4</fullName>
    </alternativeName>
    <alternativeName>
        <fullName evidence="21">Cytoplasmic deadenylase</fullName>
    </alternativeName>
    <alternativeName>
        <fullName evidence="22">Glucose-repressible alcohol dehydrogenase transcriptional effector</fullName>
    </alternativeName>
</protein>
<keyword evidence="25" id="KW-0255">Endonuclease</keyword>
<dbReference type="GO" id="GO:0005737">
    <property type="term" value="C:cytoplasm"/>
    <property type="evidence" value="ECO:0007669"/>
    <property type="project" value="UniProtKB-SubCell"/>
</dbReference>
<dbReference type="PANTHER" id="PTHR12121:SF100">
    <property type="entry name" value="POLY(A)-SPECIFIC RIBONUCLEASE"/>
    <property type="match status" value="1"/>
</dbReference>
<evidence type="ECO:0000313" key="25">
    <source>
        <dbReference type="EMBL" id="KAF2459685.1"/>
    </source>
</evidence>
<evidence type="ECO:0000256" key="24">
    <source>
        <dbReference type="SAM" id="MobiDB-lite"/>
    </source>
</evidence>
<dbReference type="Gene3D" id="3.80.10.10">
    <property type="entry name" value="Ribonuclease Inhibitor"/>
    <property type="match status" value="1"/>
</dbReference>
<evidence type="ECO:0000256" key="11">
    <source>
        <dbReference type="ARBA" id="ARBA00022737"/>
    </source>
</evidence>
<evidence type="ECO:0000256" key="17">
    <source>
        <dbReference type="ARBA" id="ARBA00023163"/>
    </source>
</evidence>
<keyword evidence="14" id="KW-0460">Magnesium</keyword>
<feature type="region of interest" description="Disordered" evidence="24">
    <location>
        <begin position="19"/>
        <end position="83"/>
    </location>
</feature>
<dbReference type="InterPro" id="IPR025875">
    <property type="entry name" value="Leu-rich_rpt_4"/>
</dbReference>
<dbReference type="OrthoDB" id="428734at2759"/>
<gene>
    <name evidence="25" type="ORF">BDY21DRAFT_281934</name>
</gene>
<keyword evidence="7" id="KW-0963">Cytoplasm</keyword>
<evidence type="ECO:0000256" key="6">
    <source>
        <dbReference type="ARBA" id="ARBA00012161"/>
    </source>
</evidence>
<dbReference type="AlphaFoldDB" id="A0A6A6P6S4"/>
<keyword evidence="13 25" id="KW-0269">Exonuclease</keyword>
<dbReference type="GO" id="GO:0005634">
    <property type="term" value="C:nucleus"/>
    <property type="evidence" value="ECO:0007669"/>
    <property type="project" value="UniProtKB-SubCell"/>
</dbReference>
<evidence type="ECO:0000256" key="22">
    <source>
        <dbReference type="ARBA" id="ARBA00033317"/>
    </source>
</evidence>
<dbReference type="GO" id="GO:0046872">
    <property type="term" value="F:metal ion binding"/>
    <property type="evidence" value="ECO:0007669"/>
    <property type="project" value="UniProtKB-KW"/>
</dbReference>
<feature type="compositionally biased region" description="Gly residues" evidence="24">
    <location>
        <begin position="182"/>
        <end position="195"/>
    </location>
</feature>
<accession>A0A6A6P6S4</accession>
<evidence type="ECO:0000256" key="20">
    <source>
        <dbReference type="ARBA" id="ARBA00030493"/>
    </source>
</evidence>
<dbReference type="PANTHER" id="PTHR12121">
    <property type="entry name" value="CARBON CATABOLITE REPRESSOR PROTEIN 4"/>
    <property type="match status" value="1"/>
</dbReference>
<keyword evidence="8" id="KW-0433">Leucine-rich repeat</keyword>
<dbReference type="CDD" id="cd09097">
    <property type="entry name" value="Deadenylase_CCR4"/>
    <property type="match status" value="1"/>
</dbReference>
<keyword evidence="16" id="KW-0805">Transcription regulation</keyword>